<evidence type="ECO:0000256" key="1">
    <source>
        <dbReference type="ARBA" id="ARBA00022536"/>
    </source>
</evidence>
<comment type="caution">
    <text evidence="6">The sequence shown here is derived from an EMBL/GenBank/DDBJ whole genome shotgun (WGS) entry which is preliminary data.</text>
</comment>
<dbReference type="CDD" id="cd00054">
    <property type="entry name" value="EGF_CA"/>
    <property type="match status" value="1"/>
</dbReference>
<proteinExistence type="predicted"/>
<accession>A0AA39G5T7</accession>
<evidence type="ECO:0000259" key="5">
    <source>
        <dbReference type="PROSITE" id="PS01186"/>
    </source>
</evidence>
<evidence type="ECO:0000256" key="4">
    <source>
        <dbReference type="ARBA" id="ARBA00023157"/>
    </source>
</evidence>
<keyword evidence="1" id="KW-0245">EGF-like domain</keyword>
<feature type="domain" description="EGF-like" evidence="5">
    <location>
        <begin position="358"/>
        <end position="373"/>
    </location>
</feature>
<name>A0AA39G5T7_MICHY</name>
<dbReference type="SUPFAM" id="SSF57196">
    <property type="entry name" value="EGF/Laminin"/>
    <property type="match status" value="1"/>
</dbReference>
<dbReference type="PROSITE" id="PS01187">
    <property type="entry name" value="EGF_CA"/>
    <property type="match status" value="1"/>
</dbReference>
<dbReference type="Gene3D" id="2.10.25.10">
    <property type="entry name" value="Laminin"/>
    <property type="match status" value="1"/>
</dbReference>
<dbReference type="InterPro" id="IPR001881">
    <property type="entry name" value="EGF-like_Ca-bd_dom"/>
</dbReference>
<dbReference type="EMBL" id="JAQQBR010000002">
    <property type="protein sequence ID" value="KAK0181576.1"/>
    <property type="molecule type" value="Genomic_DNA"/>
</dbReference>
<dbReference type="Proteomes" id="UP001168972">
    <property type="component" value="Unassembled WGS sequence"/>
</dbReference>
<keyword evidence="2" id="KW-0732">Signal</keyword>
<sequence length="409" mass="47989">MSYVVGRWSQVLRLVIGIADVTRELSDITKDTNVGIAHVTDNTMKPNIKMKSTVDDDDLDETTDSNWNVNLAIRDLAYYLRAHKFVDYDRRYYDKIEDVKHRLWEEFPKPPLRSLHWEVHKYCDDGFIKCLKYLDSIVQQTLLKRKDDTIVVQRNNKWTLARNRLQIINIDRECKAAKERDNLTYVPFQGPIERFQWRTTASYYMCWFTMLERSELTFFNEPCDDFADCMTSYGSNLDLRAQDRIPFACALYSFCPDPCCSTRLLWSSDKCYRSPSNPCYKENSTSIQRCRMYQRDNQDFNSLILNQINITCSCDEYGYEWSSRYGLCIDINECTRGLHNCLLNANEICINLPGDFECICKAGFIYSDDTDGCVENFVFQKIVVETIKEHVNSTESLNLLDRVVKFLTK</sequence>
<reference evidence="6" key="1">
    <citation type="journal article" date="2023" name="bioRxiv">
        <title>Scaffold-level genome assemblies of two parasitoid biocontrol wasps reveal the parthenogenesis mechanism and an associated novel virus.</title>
        <authorList>
            <person name="Inwood S."/>
            <person name="Skelly J."/>
            <person name="Guhlin J."/>
            <person name="Harrop T."/>
            <person name="Goldson S."/>
            <person name="Dearden P."/>
        </authorList>
    </citation>
    <scope>NUCLEOTIDE SEQUENCE</scope>
    <source>
        <strain evidence="6">Lincoln</strain>
        <tissue evidence="6">Whole body</tissue>
    </source>
</reference>
<dbReference type="FunFam" id="2.10.25.10:FF:000038">
    <property type="entry name" value="Fibrillin 2"/>
    <property type="match status" value="1"/>
</dbReference>
<dbReference type="InterPro" id="IPR018097">
    <property type="entry name" value="EGF_Ca-bd_CS"/>
</dbReference>
<reference evidence="6" key="2">
    <citation type="submission" date="2023-03" db="EMBL/GenBank/DDBJ databases">
        <authorList>
            <person name="Inwood S.N."/>
            <person name="Skelly J.G."/>
            <person name="Guhlin J."/>
            <person name="Harrop T.W.R."/>
            <person name="Goldson S.G."/>
            <person name="Dearden P.K."/>
        </authorList>
    </citation>
    <scope>NUCLEOTIDE SEQUENCE</scope>
    <source>
        <strain evidence="6">Lincoln</strain>
        <tissue evidence="6">Whole body</tissue>
    </source>
</reference>
<dbReference type="Pfam" id="PF07645">
    <property type="entry name" value="EGF_CA"/>
    <property type="match status" value="1"/>
</dbReference>
<dbReference type="InterPro" id="IPR000152">
    <property type="entry name" value="EGF-type_Asp/Asn_hydroxyl_site"/>
</dbReference>
<dbReference type="InterPro" id="IPR000742">
    <property type="entry name" value="EGF"/>
</dbReference>
<keyword evidence="4" id="KW-1015">Disulfide bond</keyword>
<keyword evidence="3" id="KW-0677">Repeat</keyword>
<dbReference type="InterPro" id="IPR049883">
    <property type="entry name" value="NOTCH1_EGF-like"/>
</dbReference>
<keyword evidence="7" id="KW-1185">Reference proteome</keyword>
<evidence type="ECO:0000313" key="7">
    <source>
        <dbReference type="Proteomes" id="UP001168972"/>
    </source>
</evidence>
<organism evidence="6 7">
    <name type="scientific">Microctonus hyperodae</name>
    <name type="common">Parasitoid wasp</name>
    <dbReference type="NCBI Taxonomy" id="165561"/>
    <lineage>
        <taxon>Eukaryota</taxon>
        <taxon>Metazoa</taxon>
        <taxon>Ecdysozoa</taxon>
        <taxon>Arthropoda</taxon>
        <taxon>Hexapoda</taxon>
        <taxon>Insecta</taxon>
        <taxon>Pterygota</taxon>
        <taxon>Neoptera</taxon>
        <taxon>Endopterygota</taxon>
        <taxon>Hymenoptera</taxon>
        <taxon>Apocrita</taxon>
        <taxon>Ichneumonoidea</taxon>
        <taxon>Braconidae</taxon>
        <taxon>Euphorinae</taxon>
        <taxon>Microctonus</taxon>
    </lineage>
</organism>
<evidence type="ECO:0000313" key="6">
    <source>
        <dbReference type="EMBL" id="KAK0181576.1"/>
    </source>
</evidence>
<dbReference type="SMART" id="SM00179">
    <property type="entry name" value="EGF_CA"/>
    <property type="match status" value="1"/>
</dbReference>
<evidence type="ECO:0000256" key="2">
    <source>
        <dbReference type="ARBA" id="ARBA00022729"/>
    </source>
</evidence>
<gene>
    <name evidence="6" type="ORF">PV327_003849</name>
</gene>
<dbReference type="GO" id="GO:0005509">
    <property type="term" value="F:calcium ion binding"/>
    <property type="evidence" value="ECO:0007669"/>
    <property type="project" value="InterPro"/>
</dbReference>
<evidence type="ECO:0000256" key="3">
    <source>
        <dbReference type="ARBA" id="ARBA00022737"/>
    </source>
</evidence>
<dbReference type="AlphaFoldDB" id="A0AA39G5T7"/>
<dbReference type="PROSITE" id="PS01186">
    <property type="entry name" value="EGF_2"/>
    <property type="match status" value="1"/>
</dbReference>
<dbReference type="PROSITE" id="PS00010">
    <property type="entry name" value="ASX_HYDROXYL"/>
    <property type="match status" value="1"/>
</dbReference>
<dbReference type="SMART" id="SM00181">
    <property type="entry name" value="EGF"/>
    <property type="match status" value="1"/>
</dbReference>
<protein>
    <recommendedName>
        <fullName evidence="5">EGF-like domain-containing protein</fullName>
    </recommendedName>
</protein>